<dbReference type="AlphaFoldDB" id="A0A172TZL6"/>
<dbReference type="EMBL" id="CP011390">
    <property type="protein sequence ID" value="ANE52314.1"/>
    <property type="molecule type" value="Genomic_DNA"/>
</dbReference>
<evidence type="ECO:0000313" key="2">
    <source>
        <dbReference type="Proteomes" id="UP000077177"/>
    </source>
</evidence>
<evidence type="ECO:0000313" key="1">
    <source>
        <dbReference type="EMBL" id="ANE52314.1"/>
    </source>
</evidence>
<sequence length="62" mass="6742">MRPHKGHIDENIPFMKIKQTLDLRIVAASLIIAVLVIASSCASAKGYTGRRGGCNATRYTIL</sequence>
<reference evidence="2" key="1">
    <citation type="submission" date="2015-01" db="EMBL/GenBank/DDBJ databases">
        <title>Flavisolibacter sp./LCS9/ whole genome sequencing.</title>
        <authorList>
            <person name="Kim M.K."/>
            <person name="Srinivasan S."/>
            <person name="Lee J.-J."/>
        </authorList>
    </citation>
    <scope>NUCLEOTIDE SEQUENCE [LARGE SCALE GENOMIC DNA]</scope>
    <source>
        <strain evidence="2">LCS9</strain>
    </source>
</reference>
<proteinExistence type="predicted"/>
<keyword evidence="2" id="KW-1185">Reference proteome</keyword>
<dbReference type="Proteomes" id="UP000077177">
    <property type="component" value="Chromosome"/>
</dbReference>
<dbReference type="KEGG" id="fla:SY85_19305"/>
<gene>
    <name evidence="1" type="ORF">SY85_19305</name>
</gene>
<name>A0A172TZL6_9BACT</name>
<organism evidence="1 2">
    <name type="scientific">Flavisolibacter tropicus</name>
    <dbReference type="NCBI Taxonomy" id="1492898"/>
    <lineage>
        <taxon>Bacteria</taxon>
        <taxon>Pseudomonadati</taxon>
        <taxon>Bacteroidota</taxon>
        <taxon>Chitinophagia</taxon>
        <taxon>Chitinophagales</taxon>
        <taxon>Chitinophagaceae</taxon>
        <taxon>Flavisolibacter</taxon>
    </lineage>
</organism>
<accession>A0A172TZL6</accession>
<protein>
    <submittedName>
        <fullName evidence="1">Uncharacterized protein</fullName>
    </submittedName>
</protein>
<reference evidence="1 2" key="2">
    <citation type="journal article" date="2016" name="Int. J. Syst. Evol. Microbiol.">
        <title>Flavisolibacter tropicus sp. nov., isolated from tropical soil.</title>
        <authorList>
            <person name="Lee J.J."/>
            <person name="Kang M.S."/>
            <person name="Kim G.S."/>
            <person name="Lee C.S."/>
            <person name="Lim S."/>
            <person name="Lee J."/>
            <person name="Roh S.H."/>
            <person name="Kang H."/>
            <person name="Ha J.M."/>
            <person name="Bae S."/>
            <person name="Jung H.Y."/>
            <person name="Kim M.K."/>
        </authorList>
    </citation>
    <scope>NUCLEOTIDE SEQUENCE [LARGE SCALE GENOMIC DNA]</scope>
    <source>
        <strain evidence="1 2">LCS9</strain>
    </source>
</reference>